<dbReference type="Pfam" id="PF07714">
    <property type="entry name" value="PK_Tyr_Ser-Thr"/>
    <property type="match status" value="1"/>
</dbReference>
<gene>
    <name evidence="7" type="ORF">MONBRDRAFT_27311</name>
</gene>
<keyword evidence="8" id="KW-1185">Reference proteome</keyword>
<feature type="chain" id="PRO_5002742686" description="Protein kinase domain-containing protein" evidence="5">
    <location>
        <begin position="26"/>
        <end position="2873"/>
    </location>
</feature>
<keyword evidence="4" id="KW-0472">Membrane</keyword>
<dbReference type="GO" id="GO:0004714">
    <property type="term" value="F:transmembrane receptor protein tyrosine kinase activity"/>
    <property type="evidence" value="ECO:0000318"/>
    <property type="project" value="GO_Central"/>
</dbReference>
<dbReference type="InParanoid" id="A9V4X6"/>
<dbReference type="PROSITE" id="PS00107">
    <property type="entry name" value="PROTEIN_KINASE_ATP"/>
    <property type="match status" value="1"/>
</dbReference>
<feature type="domain" description="Protein kinase" evidence="6">
    <location>
        <begin position="2586"/>
        <end position="2855"/>
    </location>
</feature>
<keyword evidence="4" id="KW-1133">Transmembrane helix</keyword>
<dbReference type="GO" id="GO:0005524">
    <property type="term" value="F:ATP binding"/>
    <property type="evidence" value="ECO:0007669"/>
    <property type="project" value="UniProtKB-UniRule"/>
</dbReference>
<evidence type="ECO:0000256" key="1">
    <source>
        <dbReference type="ARBA" id="ARBA00004167"/>
    </source>
</evidence>
<dbReference type="EMBL" id="CH991559">
    <property type="protein sequence ID" value="EDQ87447.1"/>
    <property type="molecule type" value="Genomic_DNA"/>
</dbReference>
<dbReference type="GeneID" id="5892956"/>
<dbReference type="SMART" id="SM00219">
    <property type="entry name" value="TyrKc"/>
    <property type="match status" value="1"/>
</dbReference>
<dbReference type="GO" id="GO:0043235">
    <property type="term" value="C:receptor complex"/>
    <property type="evidence" value="ECO:0000318"/>
    <property type="project" value="GO_Central"/>
</dbReference>
<dbReference type="STRING" id="81824.A9V4X6"/>
<sequence length="2873" mass="311526">MADTLRGTLGLIILALLLQTRLSAAVDAPYIPPYFNLSLRTNVGPVSISALPHAKCNSTNLEDRCGKVLAYVQGAQVSLYAALGLSPGATFGASVQPLGCSYDPATSFKCLLAVGAPGTTYGALNLSGGLYTFLLTATDSPYHATPIAQVTPAVIDFGLTAVLHRLAQERVVATHGLGTQLAALPMLFDDGFMNRVSELPLVVTAPQSVLPNVFGSLTGEVFLTTHTYSLSSCAAQFSHFDHVSNGTRLRAIAPLLAHVDGLGQAVAVLRSNTSTVSDIQLLLAVGTYYGTALVHLHVALPASGSAGHPVWHCTAVQLINAERPPSILLPFPLPSVVFDAPPHFDGSTFRAISFLAATCGFAQCADHHVFYSHLRRPTPVAKLNALRPIGLAWRQLYNYTEPAKLLIASVLAADAQLNRTEPLILNSNAPVEFVSNNLRPQMLVLDRTYDSMIMTSQWWIASDTQTLELRNRVTWGLSHSWTIFDILEQTSVESDSEEEQHIARVRSNWPAYVLTVQEKNAHIFLTINNGHGAIEATLWPALLLELNTTSLEFQLITSDNSSTITATGANGYFFASLPLTMGNRDGHRTRYRGTVENPATGAGMNVAQEAEGERYGARLAMTAPLNTTSTVLFILSGGSGRIAIIDLTRFPRGIDYQTMFSLSNAMVTDIDALFQTYFLSEFHDFDSNLRFSLVSKNTVDIITNLTHFDFFTEHRDCYLPLLTMSSDQAWMSCSSSTSNEWLAFFDGSRVSQRVNLTLGYYVQLVVAAALHEPADEVALALTYPGLAYSHALLVPTMAVPAFMSSLNLEPVVLDCTSAFSIVIEPSTLQSLVHIIVPNTQTCSGQIQAMARYGQMEGAIRVLTRGANATRLDYSGSITAGTFSWLLVPRINVAQTDVHCFFTARTTERSGITFTFTPGNTRREPAVLAGRIPPYVVLNGYFPATVLWTGRFFLALSNDLYPVWRFAGDIKWTPIMAGLVDSGHHRLSFDPDTRGQVVTSHLVVWPCTTTEDPPRTALLVLWPNGRAIQAVTSYSVPTDRLSTIALALPTSASVHYLIAGQNASDGSGVLLHLANGQSYTNMTSLPSHLGPLLPGRLELPYLVFSNISTSRDAHTVVPGSVSAAFQNTSVILHVWDVHRHQEAWSVAVPRDSWYLGSVNINGTLAPILCLPAAETSGARLQMCQPSGCYTLLSGPGRLVRATVWGDSLYAVFHDAPRGFAFQVVHYNFSKAAPSLYQFAGQIIHQNFADLLDLQATASTVYMYLTNRQSKIALFGGALLLLENSADVMVPPCPSGASKPASPLTLPTNGSLLTWRSCWHEPVVVMCYENVMGNSYGVQYAVGAACDEVEVVDDGNSNCVDAELLVPSEVDAPIWVLLRSVETTPSSLRTLWQVNVTGNRLYNATLARTRVHAAASVQEEDAFVISASAAPGSSPEIMVLNSAGSLQDVDASIIAWTAESNLGYVVGLAADVLLFIEEYIEHTLARFYSFNFADLSVGPFAGSIPLRLSTPAHGYLRLSASQYIMATFVEGNTVEVLNAQTTNSCVKALPMTPVLLKQLPEITVLYGRAGHAVRLGFVEPASTPSRSPTTTSASMTTTTRSQGCAVFPLDANKPFNGYRIFDQYLSGVVDEVNLQACPGLIYHMRLRGISAPIFVDLILPSAAPVQLDISLPSGHSVGHLRLATTFARIPIVIRGLTAVYIQMSVAQPTLFNMTLHVPDVNYDEDAISNCNECHAGPLLLPQREKVPAVAAAQAGKLSLVSSPDFLQLLSSTTRVQARLAAPFPPSPENPTTELADLPWLLPACDCTVADPAGGGLLVADGMRLDYVLSFDTLGAGILHFQDSELVVSCFKPCLSVARLALGSTTTGWSSNLLEMSTNASYVDVARWPAVPSILLVPGVSTPLTNNGMGLTYELATFATWHTLLQLDFDTAVAVGTPTVLFRVRVEFRPFVSGFSARFRHATNGTVLSTVQAQANDGGYVELSSVTSIDAQSLTWFFEVQGNGHLHVFNLTVQRMPYYGDINRCFCTSFPSCTAEERFSLNGDTLMFECAACDDGLTRSLTNPYRCEPLWTPILDASLSVAEGGDVRGLLTSNDLLLLSMANGKSDTSNDDSVGQVLVWVEDMGMWGQQTVLSSPRRNASEFGIQMLAMTHGRFVIVDHVPSAGASNTSNLTLFIHNATTMDPGLYFPFVAPPLPIPALGVTSSGILYSDVLDEQPRICSLPISNQLPAALTLGGSGGVSCFPIDSPLSISTSEHNSFLSNSSYMLVLQQDPQTSFGRVQLTLDMSAEANFSFTEHHTSSASHLVIGLYGNVAHYLNVWRRESNGSIHEHGTFMLMGSRQHMGLIMLEDAVVLASYRSPTQLTVVAMDFSDDTFSTVFRKPLLDANRVTTGSGTLAKADNAVYLLWGTQVLVLASGSNPVRLDPTYLYNQDSALLLSWTVQTYNLQILVDGLPTAPVEISSTSLTTTYSTSSSLLSTATVPLAAVGGASPPTGAIVAGVLGIVLVLFVAAVMLVRRQRGSQRQSLMHRQGGVGVDASTVPMSAEGQIELCLLQFEQQLLSGTMRHAKSNETAVQAGAHSMTMISSKWLQQTELLGKGHFGAVYKAIPTKHRDLFRDSVVAFKTFEDVQMADYKAVMMEAALMHIASQHPHVVQLIAVAQDCMPIALVLEYADLGDLRAFLRRPDARISFPMQLEWMLHIARGLAYVHQNCLVHRDLASRNVLLFSRPGAVPLAKLADFGLSRYVSKEHDYYRTAQLDALPFRWMAPEALAKGLFTNESDLWALGITFWELFNRARTPYGERTLQMILEFLQSDQRLSLSSVPPTLHNLFTQLWHLNPAKRLGLSEVVDQLAAEQRTLQGHAVNFTLNFEEAESSL</sequence>
<dbReference type="eggNOG" id="KOG1095">
    <property type="taxonomic scope" value="Eukaryota"/>
</dbReference>
<dbReference type="FunFam" id="1.10.510.10:FF:001714">
    <property type="entry name" value="Predicted protein"/>
    <property type="match status" value="1"/>
</dbReference>
<comment type="subcellular location">
    <subcellularLocation>
        <location evidence="1">Membrane</location>
        <topology evidence="1">Single-pass membrane protein</topology>
    </subcellularLocation>
</comment>
<dbReference type="Proteomes" id="UP000001357">
    <property type="component" value="Unassembled WGS sequence"/>
</dbReference>
<feature type="transmembrane region" description="Helical" evidence="4">
    <location>
        <begin position="2492"/>
        <end position="2512"/>
    </location>
</feature>
<dbReference type="PROSITE" id="PS00109">
    <property type="entry name" value="PROTEIN_KINASE_TYR"/>
    <property type="match status" value="1"/>
</dbReference>
<name>A9V4X6_MONBE</name>
<feature type="binding site" evidence="3">
    <location>
        <position position="2620"/>
    </location>
    <ligand>
        <name>ATP</name>
        <dbReference type="ChEBI" id="CHEBI:30616"/>
    </ligand>
</feature>
<dbReference type="PRINTS" id="PR00109">
    <property type="entry name" value="TYRKINASE"/>
</dbReference>
<evidence type="ECO:0000313" key="8">
    <source>
        <dbReference type="Proteomes" id="UP000001357"/>
    </source>
</evidence>
<protein>
    <recommendedName>
        <fullName evidence="6">Protein kinase domain-containing protein</fullName>
    </recommendedName>
</protein>
<evidence type="ECO:0000256" key="5">
    <source>
        <dbReference type="SAM" id="SignalP"/>
    </source>
</evidence>
<dbReference type="InterPro" id="IPR011009">
    <property type="entry name" value="Kinase-like_dom_sf"/>
</dbReference>
<keyword evidence="4" id="KW-0812">Transmembrane</keyword>
<dbReference type="RefSeq" id="XP_001747707.1">
    <property type="nucleotide sequence ID" value="XM_001747655.1"/>
</dbReference>
<dbReference type="InterPro" id="IPR017441">
    <property type="entry name" value="Protein_kinase_ATP_BS"/>
</dbReference>
<dbReference type="InterPro" id="IPR050122">
    <property type="entry name" value="RTK"/>
</dbReference>
<accession>A9V4X6</accession>
<dbReference type="InterPro" id="IPR008266">
    <property type="entry name" value="Tyr_kinase_AS"/>
</dbReference>
<dbReference type="InterPro" id="IPR001245">
    <property type="entry name" value="Ser-Thr/Tyr_kinase_cat_dom"/>
</dbReference>
<dbReference type="KEGG" id="mbr:MONBRDRAFT_27311"/>
<dbReference type="InterPro" id="IPR020635">
    <property type="entry name" value="Tyr_kinase_cat_dom"/>
</dbReference>
<keyword evidence="5" id="KW-0732">Signal</keyword>
<dbReference type="SUPFAM" id="SSF56112">
    <property type="entry name" value="Protein kinase-like (PK-like)"/>
    <property type="match status" value="1"/>
</dbReference>
<evidence type="ECO:0000256" key="4">
    <source>
        <dbReference type="SAM" id="Phobius"/>
    </source>
</evidence>
<feature type="signal peptide" evidence="5">
    <location>
        <begin position="1"/>
        <end position="25"/>
    </location>
</feature>
<comment type="catalytic activity">
    <reaction evidence="2">
        <text>L-tyrosyl-[protein] + ATP = O-phospho-L-tyrosyl-[protein] + ADP + H(+)</text>
        <dbReference type="Rhea" id="RHEA:10596"/>
        <dbReference type="Rhea" id="RHEA-COMP:10136"/>
        <dbReference type="Rhea" id="RHEA-COMP:20101"/>
        <dbReference type="ChEBI" id="CHEBI:15378"/>
        <dbReference type="ChEBI" id="CHEBI:30616"/>
        <dbReference type="ChEBI" id="CHEBI:46858"/>
        <dbReference type="ChEBI" id="CHEBI:61978"/>
        <dbReference type="ChEBI" id="CHEBI:456216"/>
        <dbReference type="EC" id="2.7.10.1"/>
    </reaction>
</comment>
<organism evidence="7 8">
    <name type="scientific">Monosiga brevicollis</name>
    <name type="common">Choanoflagellate</name>
    <dbReference type="NCBI Taxonomy" id="81824"/>
    <lineage>
        <taxon>Eukaryota</taxon>
        <taxon>Choanoflagellata</taxon>
        <taxon>Craspedida</taxon>
        <taxon>Salpingoecidae</taxon>
        <taxon>Monosiga</taxon>
    </lineage>
</organism>
<reference evidence="7 8" key="1">
    <citation type="journal article" date="2008" name="Nature">
        <title>The genome of the choanoflagellate Monosiga brevicollis and the origin of metazoans.</title>
        <authorList>
            <consortium name="JGI Sequencing"/>
            <person name="King N."/>
            <person name="Westbrook M.J."/>
            <person name="Young S.L."/>
            <person name="Kuo A."/>
            <person name="Abedin M."/>
            <person name="Chapman J."/>
            <person name="Fairclough S."/>
            <person name="Hellsten U."/>
            <person name="Isogai Y."/>
            <person name="Letunic I."/>
            <person name="Marr M."/>
            <person name="Pincus D."/>
            <person name="Putnam N."/>
            <person name="Rokas A."/>
            <person name="Wright K.J."/>
            <person name="Zuzow R."/>
            <person name="Dirks W."/>
            <person name="Good M."/>
            <person name="Goodstein D."/>
            <person name="Lemons D."/>
            <person name="Li W."/>
            <person name="Lyons J.B."/>
            <person name="Morris A."/>
            <person name="Nichols S."/>
            <person name="Richter D.J."/>
            <person name="Salamov A."/>
            <person name="Bork P."/>
            <person name="Lim W.A."/>
            <person name="Manning G."/>
            <person name="Miller W.T."/>
            <person name="McGinnis W."/>
            <person name="Shapiro H."/>
            <person name="Tjian R."/>
            <person name="Grigoriev I.V."/>
            <person name="Rokhsar D."/>
        </authorList>
    </citation>
    <scope>NUCLEOTIDE SEQUENCE [LARGE SCALE GENOMIC DNA]</scope>
    <source>
        <strain evidence="8">MX1 / ATCC 50154</strain>
    </source>
</reference>
<dbReference type="GO" id="GO:0007169">
    <property type="term" value="P:cell surface receptor protein tyrosine kinase signaling pathway"/>
    <property type="evidence" value="ECO:0000318"/>
    <property type="project" value="GO_Central"/>
</dbReference>
<dbReference type="Gene3D" id="1.10.510.10">
    <property type="entry name" value="Transferase(Phosphotransferase) domain 1"/>
    <property type="match status" value="1"/>
</dbReference>
<dbReference type="InterPro" id="IPR000719">
    <property type="entry name" value="Prot_kinase_dom"/>
</dbReference>
<evidence type="ECO:0000259" key="6">
    <source>
        <dbReference type="PROSITE" id="PS50011"/>
    </source>
</evidence>
<dbReference type="GO" id="GO:0005886">
    <property type="term" value="C:plasma membrane"/>
    <property type="evidence" value="ECO:0000318"/>
    <property type="project" value="GO_Central"/>
</dbReference>
<evidence type="ECO:0000313" key="7">
    <source>
        <dbReference type="EMBL" id="EDQ87447.1"/>
    </source>
</evidence>
<dbReference type="PANTHER" id="PTHR24416:SF600">
    <property type="entry name" value="PDGF- AND VEGF-RECEPTOR RELATED, ISOFORM J"/>
    <property type="match status" value="1"/>
</dbReference>
<proteinExistence type="predicted"/>
<dbReference type="CDD" id="cd00192">
    <property type="entry name" value="PTKc"/>
    <property type="match status" value="1"/>
</dbReference>
<evidence type="ECO:0000256" key="3">
    <source>
        <dbReference type="PROSITE-ProRule" id="PRU10141"/>
    </source>
</evidence>
<dbReference type="PROSITE" id="PS50011">
    <property type="entry name" value="PROTEIN_KINASE_DOM"/>
    <property type="match status" value="1"/>
</dbReference>
<keyword evidence="3" id="KW-0067">ATP-binding</keyword>
<dbReference type="PANTHER" id="PTHR24416">
    <property type="entry name" value="TYROSINE-PROTEIN KINASE RECEPTOR"/>
    <property type="match status" value="1"/>
</dbReference>
<evidence type="ECO:0000256" key="2">
    <source>
        <dbReference type="ARBA" id="ARBA00051243"/>
    </source>
</evidence>
<keyword evidence="3" id="KW-0547">Nucleotide-binding</keyword>